<evidence type="ECO:0000313" key="5">
    <source>
        <dbReference type="WBParaSite" id="HNAJ_0000204701-mRNA-1"/>
    </source>
</evidence>
<evidence type="ECO:0000313" key="3">
    <source>
        <dbReference type="EMBL" id="VDN97904.1"/>
    </source>
</evidence>
<dbReference type="InterPro" id="IPR037047">
    <property type="entry name" value="PITH_dom_sf"/>
</dbReference>
<dbReference type="AlphaFoldDB" id="A0A0R3T4Q9"/>
<feature type="domain" description="PITH" evidence="2">
    <location>
        <begin position="12"/>
        <end position="201"/>
    </location>
</feature>
<dbReference type="PANTHER" id="PTHR12175">
    <property type="entry name" value="AD039 HT014 THIOREDOXIN FAMILY TRP26"/>
    <property type="match status" value="1"/>
</dbReference>
<dbReference type="EMBL" id="UZAE01000915">
    <property type="protein sequence ID" value="VDN97904.1"/>
    <property type="molecule type" value="Genomic_DNA"/>
</dbReference>
<evidence type="ECO:0000259" key="2">
    <source>
        <dbReference type="PROSITE" id="PS51532"/>
    </source>
</evidence>
<protein>
    <submittedName>
        <fullName evidence="5">PITH domain-containing protein</fullName>
    </submittedName>
</protein>
<dbReference type="SUPFAM" id="SSF49785">
    <property type="entry name" value="Galactose-binding domain-like"/>
    <property type="match status" value="1"/>
</dbReference>
<dbReference type="PANTHER" id="PTHR12175:SF1">
    <property type="entry name" value="PITH DOMAIN-CONTAINING PROTEIN 1"/>
    <property type="match status" value="1"/>
</dbReference>
<dbReference type="InterPro" id="IPR008979">
    <property type="entry name" value="Galactose-bd-like_sf"/>
</dbReference>
<keyword evidence="4" id="KW-1185">Reference proteome</keyword>
<dbReference type="GO" id="GO:0005737">
    <property type="term" value="C:cytoplasm"/>
    <property type="evidence" value="ECO:0007669"/>
    <property type="project" value="UniProtKB-ARBA"/>
</dbReference>
<organism evidence="5">
    <name type="scientific">Rodentolepis nana</name>
    <name type="common">Dwarf tapeworm</name>
    <name type="synonym">Hymenolepis nana</name>
    <dbReference type="NCBI Taxonomy" id="102285"/>
    <lineage>
        <taxon>Eukaryota</taxon>
        <taxon>Metazoa</taxon>
        <taxon>Spiralia</taxon>
        <taxon>Lophotrochozoa</taxon>
        <taxon>Platyhelminthes</taxon>
        <taxon>Cestoda</taxon>
        <taxon>Eucestoda</taxon>
        <taxon>Cyclophyllidea</taxon>
        <taxon>Hymenolepididae</taxon>
        <taxon>Rodentolepis</taxon>
    </lineage>
</organism>
<sequence>MCEHHGHCDHIQAAEETANLYSLYKYIDIENLVCLNERVADSGKKVFKPFEERKDSDTFVESDVDEELLFNIPFNGSIKLKGIIVAGENGETHPASVSIFKNRSYMTFDDSNAEPDQVLELHEDPNGEITYPLKVMKFGSVQHLSLHFKSNFGVMENLFEQFLRDIGRDIDQFERAYPRLPSRSSQKQERINELWVKLHELYNKQECLRRSYNEIVNQLTTISLGLPDWVFNYETPEYQYDQEVEFYQEGGEEGEYTEEEIEPLSADFLNFMLKTYRHQEQRDKMKAKEEAASVKFPPLVDISNNLESNSMIAKRLQLETKIANFYEKFSECRHMPFWPIVPLRKVPRR</sequence>
<dbReference type="OrthoDB" id="2635at2759"/>
<dbReference type="Proteomes" id="UP000278807">
    <property type="component" value="Unassembled WGS sequence"/>
</dbReference>
<accession>A0A0R3T4Q9</accession>
<reference evidence="5" key="1">
    <citation type="submission" date="2017-02" db="UniProtKB">
        <authorList>
            <consortium name="WormBaseParasite"/>
        </authorList>
    </citation>
    <scope>IDENTIFICATION</scope>
</reference>
<dbReference type="WBParaSite" id="HNAJ_0000204701-mRNA-1">
    <property type="protein sequence ID" value="HNAJ_0000204701-mRNA-1"/>
    <property type="gene ID" value="HNAJ_0000204701"/>
</dbReference>
<gene>
    <name evidence="3" type="ORF">HNAJ_LOCUS2045</name>
</gene>
<comment type="similarity">
    <text evidence="1">Belongs to the PITHD1 family.</text>
</comment>
<dbReference type="Gene3D" id="2.60.120.470">
    <property type="entry name" value="PITH domain"/>
    <property type="match status" value="1"/>
</dbReference>
<reference evidence="3 4" key="2">
    <citation type="submission" date="2018-11" db="EMBL/GenBank/DDBJ databases">
        <authorList>
            <consortium name="Pathogen Informatics"/>
        </authorList>
    </citation>
    <scope>NUCLEOTIDE SEQUENCE [LARGE SCALE GENOMIC DNA]</scope>
</reference>
<dbReference type="PROSITE" id="PS51532">
    <property type="entry name" value="PITH"/>
    <property type="match status" value="1"/>
</dbReference>
<proteinExistence type="inferred from homology"/>
<evidence type="ECO:0000313" key="4">
    <source>
        <dbReference type="Proteomes" id="UP000278807"/>
    </source>
</evidence>
<dbReference type="Pfam" id="PF06201">
    <property type="entry name" value="PITH"/>
    <property type="match status" value="1"/>
</dbReference>
<dbReference type="GO" id="GO:0005634">
    <property type="term" value="C:nucleus"/>
    <property type="evidence" value="ECO:0007669"/>
    <property type="project" value="TreeGrafter"/>
</dbReference>
<evidence type="ECO:0000256" key="1">
    <source>
        <dbReference type="ARBA" id="ARBA00025788"/>
    </source>
</evidence>
<dbReference type="InterPro" id="IPR010400">
    <property type="entry name" value="PITH_dom"/>
</dbReference>
<dbReference type="InterPro" id="IPR045099">
    <property type="entry name" value="PITH1-like"/>
</dbReference>
<name>A0A0R3T4Q9_RODNA</name>